<dbReference type="Gene3D" id="3.20.10.10">
    <property type="entry name" value="D-amino Acid Aminotransferase, subunit A, domain 2"/>
    <property type="match status" value="1"/>
</dbReference>
<evidence type="ECO:0000256" key="2">
    <source>
        <dbReference type="ARBA" id="ARBA00009320"/>
    </source>
</evidence>
<organism evidence="4 5">
    <name type="scientific">Parasponia andersonii</name>
    <name type="common">Sponia andersonii</name>
    <dbReference type="NCBI Taxonomy" id="3476"/>
    <lineage>
        <taxon>Eukaryota</taxon>
        <taxon>Viridiplantae</taxon>
        <taxon>Streptophyta</taxon>
        <taxon>Embryophyta</taxon>
        <taxon>Tracheophyta</taxon>
        <taxon>Spermatophyta</taxon>
        <taxon>Magnoliopsida</taxon>
        <taxon>eudicotyledons</taxon>
        <taxon>Gunneridae</taxon>
        <taxon>Pentapetalae</taxon>
        <taxon>rosids</taxon>
        <taxon>fabids</taxon>
        <taxon>Rosales</taxon>
        <taxon>Cannabaceae</taxon>
        <taxon>Parasponia</taxon>
    </lineage>
</organism>
<reference evidence="5" key="1">
    <citation type="submission" date="2016-06" db="EMBL/GenBank/DDBJ databases">
        <title>Parallel loss of symbiosis genes in relatives of nitrogen-fixing non-legume Parasponia.</title>
        <authorList>
            <person name="Van Velzen R."/>
            <person name="Holmer R."/>
            <person name="Bu F."/>
            <person name="Rutten L."/>
            <person name="Van Zeijl A."/>
            <person name="Liu W."/>
            <person name="Santuari L."/>
            <person name="Cao Q."/>
            <person name="Sharma T."/>
            <person name="Shen D."/>
            <person name="Roswanjaya Y."/>
            <person name="Wardhani T."/>
            <person name="Kalhor M.S."/>
            <person name="Jansen J."/>
            <person name="Van den Hoogen J."/>
            <person name="Gungor B."/>
            <person name="Hartog M."/>
            <person name="Hontelez J."/>
            <person name="Verver J."/>
            <person name="Yang W.-C."/>
            <person name="Schijlen E."/>
            <person name="Repin R."/>
            <person name="Schilthuizen M."/>
            <person name="Schranz E."/>
            <person name="Heidstra R."/>
            <person name="Miyata K."/>
            <person name="Fedorova E."/>
            <person name="Kohlen W."/>
            <person name="Bisseling T."/>
            <person name="Smit S."/>
            <person name="Geurts R."/>
        </authorList>
    </citation>
    <scope>NUCLEOTIDE SEQUENCE [LARGE SCALE GENOMIC DNA]</scope>
    <source>
        <strain evidence="5">cv. WU1-14</strain>
    </source>
</reference>
<evidence type="ECO:0000256" key="1">
    <source>
        <dbReference type="ARBA" id="ARBA00001933"/>
    </source>
</evidence>
<dbReference type="EMBL" id="JXTB01000086">
    <property type="protein sequence ID" value="PON65584.1"/>
    <property type="molecule type" value="Genomic_DNA"/>
</dbReference>
<keyword evidence="3" id="KW-0663">Pyridoxal phosphate</keyword>
<dbReference type="SUPFAM" id="SSF56752">
    <property type="entry name" value="D-aminoacid aminotransferase-like PLP-dependent enzymes"/>
    <property type="match status" value="1"/>
</dbReference>
<gene>
    <name evidence="4" type="ORF">PanWU01x14_115960</name>
</gene>
<comment type="similarity">
    <text evidence="2">Belongs to the class-IV pyridoxal-phosphate-dependent aminotransferase family.</text>
</comment>
<comment type="cofactor">
    <cofactor evidence="1">
        <name>pyridoxal 5'-phosphate</name>
        <dbReference type="ChEBI" id="CHEBI:597326"/>
    </cofactor>
</comment>
<dbReference type="OrthoDB" id="1937211at2759"/>
<dbReference type="PANTHER" id="PTHR42825">
    <property type="entry name" value="AMINO ACID AMINOTRANSFERASE"/>
    <property type="match status" value="1"/>
</dbReference>
<evidence type="ECO:0000313" key="4">
    <source>
        <dbReference type="EMBL" id="PON65584.1"/>
    </source>
</evidence>
<dbReference type="GO" id="GO:0004084">
    <property type="term" value="F:branched-chain-amino-acid transaminase activity"/>
    <property type="evidence" value="ECO:0007669"/>
    <property type="project" value="InterPro"/>
</dbReference>
<dbReference type="AlphaFoldDB" id="A0A2P5CX10"/>
<dbReference type="Proteomes" id="UP000237105">
    <property type="component" value="Unassembled WGS sequence"/>
</dbReference>
<keyword evidence="5" id="KW-1185">Reference proteome</keyword>
<dbReference type="InterPro" id="IPR005786">
    <property type="entry name" value="B_amino_transII"/>
</dbReference>
<sequence length="77" mass="8481">MHVEESDISVDELMEAEEVFCTGTAVGVASVGCITYQDKRVEFKTGSQSVSHELYSTLVGIQRGVIEDKKGWIVEID</sequence>
<dbReference type="STRING" id="3476.A0A2P5CX10"/>
<proteinExistence type="inferred from homology"/>
<keyword evidence="4" id="KW-0808">Transferase</keyword>
<keyword evidence="4" id="KW-0032">Aminotransferase</keyword>
<evidence type="ECO:0000313" key="5">
    <source>
        <dbReference type="Proteomes" id="UP000237105"/>
    </source>
</evidence>
<dbReference type="InterPro" id="IPR036038">
    <property type="entry name" value="Aminotransferase-like"/>
</dbReference>
<evidence type="ECO:0000256" key="3">
    <source>
        <dbReference type="ARBA" id="ARBA00022898"/>
    </source>
</evidence>
<dbReference type="PANTHER" id="PTHR42825:SF9">
    <property type="entry name" value="BRANCHED-CHAIN-AMINO-ACID AMINOTRANSFERASE 2, CHLOROPLASTIC"/>
    <property type="match status" value="1"/>
</dbReference>
<name>A0A2P5CX10_PARAD</name>
<protein>
    <submittedName>
        <fullName evidence="4">Aminotransferase class IV</fullName>
    </submittedName>
</protein>
<dbReference type="InterPro" id="IPR043132">
    <property type="entry name" value="BCAT-like_C"/>
</dbReference>
<comment type="caution">
    <text evidence="4">The sequence shown here is derived from an EMBL/GenBank/DDBJ whole genome shotgun (WGS) entry which is preliminary data.</text>
</comment>
<accession>A0A2P5CX10</accession>
<dbReference type="GO" id="GO:0009081">
    <property type="term" value="P:branched-chain amino acid metabolic process"/>
    <property type="evidence" value="ECO:0007669"/>
    <property type="project" value="InterPro"/>
</dbReference>